<accession>A0AAE8VZ80</accession>
<protein>
    <recommendedName>
        <fullName evidence="3">AG1 protein</fullName>
    </recommendedName>
</protein>
<name>A0AAE8VZ80_9ACTN</name>
<dbReference type="AlphaFoldDB" id="A0AAE8VZ80"/>
<reference evidence="1 2" key="1">
    <citation type="submission" date="2019-03" db="EMBL/GenBank/DDBJ databases">
        <title>Comparative genomic analyses of the sweetpotato soil rot pathogen, Streptomyces ipomoeae.</title>
        <authorList>
            <person name="Ruschel Soares N."/>
            <person name="Badger J.H."/>
            <person name="Huguet-Tapia J.C."/>
            <person name="Clark C.A."/>
            <person name="Pettis G.S."/>
        </authorList>
    </citation>
    <scope>NUCLEOTIDE SEQUENCE [LARGE SCALE GENOMIC DNA]</scope>
    <source>
        <strain evidence="1 2">88-35</strain>
    </source>
</reference>
<evidence type="ECO:0008006" key="3">
    <source>
        <dbReference type="Google" id="ProtNLM"/>
    </source>
</evidence>
<organism evidence="1 2">
    <name type="scientific">Streptomyces ipomoeae</name>
    <dbReference type="NCBI Taxonomy" id="103232"/>
    <lineage>
        <taxon>Bacteria</taxon>
        <taxon>Bacillati</taxon>
        <taxon>Actinomycetota</taxon>
        <taxon>Actinomycetes</taxon>
        <taxon>Kitasatosporales</taxon>
        <taxon>Streptomycetaceae</taxon>
        <taxon>Streptomyces</taxon>
    </lineage>
</organism>
<comment type="caution">
    <text evidence="1">The sequence shown here is derived from an EMBL/GenBank/DDBJ whole genome shotgun (WGS) entry which is preliminary data.</text>
</comment>
<dbReference type="EMBL" id="SPAZ01000228">
    <property type="protein sequence ID" value="TQE27408.1"/>
    <property type="molecule type" value="Genomic_DNA"/>
</dbReference>
<gene>
    <name evidence="1" type="ORF">Sipo8835_27290</name>
</gene>
<dbReference type="RefSeq" id="WP_141584121.1">
    <property type="nucleotide sequence ID" value="NZ_JARAVA010000549.1"/>
</dbReference>
<dbReference type="Proteomes" id="UP000318720">
    <property type="component" value="Unassembled WGS sequence"/>
</dbReference>
<sequence>MAWEEWERAKAAASESLAARMQLNQAGPGAADDADLVVHQDDLGAVGHEAFILHGELKKKADIAGTGVDKNGSGSTMQAAAVLKSHNLGLGSELESTVEIWTSQVKHVLQACAHISNHLDYSKKLHAQEDARIATEIGGRTGPLPVSVLNDYFK</sequence>
<proteinExistence type="predicted"/>
<evidence type="ECO:0000313" key="2">
    <source>
        <dbReference type="Proteomes" id="UP000318720"/>
    </source>
</evidence>
<evidence type="ECO:0000313" key="1">
    <source>
        <dbReference type="EMBL" id="TQE27408.1"/>
    </source>
</evidence>